<comment type="caution">
    <text evidence="3">The sequence shown here is derived from an EMBL/GenBank/DDBJ whole genome shotgun (WGS) entry which is preliminary data.</text>
</comment>
<keyword evidence="2" id="KW-0732">Signal</keyword>
<evidence type="ECO:0000256" key="2">
    <source>
        <dbReference type="SAM" id="SignalP"/>
    </source>
</evidence>
<protein>
    <recommendedName>
        <fullName evidence="5">Secreted protein</fullName>
    </recommendedName>
</protein>
<evidence type="ECO:0000256" key="1">
    <source>
        <dbReference type="SAM" id="MobiDB-lite"/>
    </source>
</evidence>
<evidence type="ECO:0000313" key="4">
    <source>
        <dbReference type="Proteomes" id="UP000494256"/>
    </source>
</evidence>
<reference evidence="3 4" key="1">
    <citation type="submission" date="2020-04" db="EMBL/GenBank/DDBJ databases">
        <authorList>
            <person name="Wallbank WR R."/>
            <person name="Pardo Diaz C."/>
            <person name="Kozak K."/>
            <person name="Martin S."/>
            <person name="Jiggins C."/>
            <person name="Moest M."/>
            <person name="Warren A I."/>
            <person name="Byers J.R.P. K."/>
            <person name="Montejo-Kovacevich G."/>
            <person name="Yen C E."/>
        </authorList>
    </citation>
    <scope>NUCLEOTIDE SEQUENCE [LARGE SCALE GENOMIC DNA]</scope>
</reference>
<feature type="signal peptide" evidence="2">
    <location>
        <begin position="1"/>
        <end position="30"/>
    </location>
</feature>
<name>A0A8S1A4H3_ARCPL</name>
<feature type="region of interest" description="Disordered" evidence="1">
    <location>
        <begin position="34"/>
        <end position="53"/>
    </location>
</feature>
<feature type="chain" id="PRO_5035789475" description="Secreted protein" evidence="2">
    <location>
        <begin position="31"/>
        <end position="80"/>
    </location>
</feature>
<organism evidence="3 4">
    <name type="scientific">Arctia plantaginis</name>
    <name type="common">Wood tiger moth</name>
    <name type="synonym">Phalaena plantaginis</name>
    <dbReference type="NCBI Taxonomy" id="874455"/>
    <lineage>
        <taxon>Eukaryota</taxon>
        <taxon>Metazoa</taxon>
        <taxon>Ecdysozoa</taxon>
        <taxon>Arthropoda</taxon>
        <taxon>Hexapoda</taxon>
        <taxon>Insecta</taxon>
        <taxon>Pterygota</taxon>
        <taxon>Neoptera</taxon>
        <taxon>Endopterygota</taxon>
        <taxon>Lepidoptera</taxon>
        <taxon>Glossata</taxon>
        <taxon>Ditrysia</taxon>
        <taxon>Noctuoidea</taxon>
        <taxon>Erebidae</taxon>
        <taxon>Arctiinae</taxon>
        <taxon>Arctia</taxon>
    </lineage>
</organism>
<dbReference type="Proteomes" id="UP000494256">
    <property type="component" value="Unassembled WGS sequence"/>
</dbReference>
<dbReference type="OrthoDB" id="10068888at2759"/>
<dbReference type="EMBL" id="CADEBD010000308">
    <property type="protein sequence ID" value="CAB3239288.1"/>
    <property type="molecule type" value="Genomic_DNA"/>
</dbReference>
<gene>
    <name evidence="3" type="ORF">APLA_LOCUS8607</name>
</gene>
<accession>A0A8S1A4H3</accession>
<evidence type="ECO:0000313" key="3">
    <source>
        <dbReference type="EMBL" id="CAB3239288.1"/>
    </source>
</evidence>
<dbReference type="AlphaFoldDB" id="A0A8S1A4H3"/>
<evidence type="ECO:0008006" key="5">
    <source>
        <dbReference type="Google" id="ProtNLM"/>
    </source>
</evidence>
<feature type="compositionally biased region" description="Acidic residues" evidence="1">
    <location>
        <begin position="42"/>
        <end position="53"/>
    </location>
</feature>
<sequence>MFCSAARCVRGDVAMEMVVPLAVVLLAVSAAPNATRRRPDELPDEPVLPDDDDEINHRLDYYDEERFNISGQFVHLTSAF</sequence>
<proteinExistence type="predicted"/>